<feature type="non-terminal residue" evidence="2">
    <location>
        <position position="1"/>
    </location>
</feature>
<dbReference type="EMBL" id="AUZX01014140">
    <property type="protein sequence ID" value="EQD32896.1"/>
    <property type="molecule type" value="Genomic_DNA"/>
</dbReference>
<gene>
    <name evidence="2" type="ORF">B1A_19164</name>
</gene>
<dbReference type="AlphaFoldDB" id="T0YCA4"/>
<comment type="caution">
    <text evidence="2">The sequence shown here is derived from an EMBL/GenBank/DDBJ whole genome shotgun (WGS) entry which is preliminary data.</text>
</comment>
<proteinExistence type="predicted"/>
<evidence type="ECO:0000313" key="2">
    <source>
        <dbReference type="EMBL" id="EQD32896.1"/>
    </source>
</evidence>
<organism evidence="2">
    <name type="scientific">mine drainage metagenome</name>
    <dbReference type="NCBI Taxonomy" id="410659"/>
    <lineage>
        <taxon>unclassified sequences</taxon>
        <taxon>metagenomes</taxon>
        <taxon>ecological metagenomes</taxon>
    </lineage>
</organism>
<reference evidence="2" key="1">
    <citation type="submission" date="2013-08" db="EMBL/GenBank/DDBJ databases">
        <authorList>
            <person name="Mendez C."/>
            <person name="Richter M."/>
            <person name="Ferrer M."/>
            <person name="Sanchez J."/>
        </authorList>
    </citation>
    <scope>NUCLEOTIDE SEQUENCE</scope>
</reference>
<protein>
    <submittedName>
        <fullName evidence="2">Uncharacterized protein</fullName>
    </submittedName>
</protein>
<reference evidence="2" key="2">
    <citation type="journal article" date="2014" name="ISME J.">
        <title>Microbial stratification in low pH oxic and suboxic macroscopic growths along an acid mine drainage.</title>
        <authorList>
            <person name="Mendez-Garcia C."/>
            <person name="Mesa V."/>
            <person name="Sprenger R.R."/>
            <person name="Richter M."/>
            <person name="Diez M.S."/>
            <person name="Solano J."/>
            <person name="Bargiela R."/>
            <person name="Golyshina O.V."/>
            <person name="Manteca A."/>
            <person name="Ramos J.L."/>
            <person name="Gallego J.R."/>
            <person name="Llorente I."/>
            <person name="Martins Dos Santos V.A."/>
            <person name="Jensen O.N."/>
            <person name="Pelaez A.I."/>
            <person name="Sanchez J."/>
            <person name="Ferrer M."/>
        </authorList>
    </citation>
    <scope>NUCLEOTIDE SEQUENCE</scope>
</reference>
<sequence>GCACKNDPPWLHGPYCQWSRKIDGKTISRWLSDEQLERYEGRFANARRVRDLLTELEALSLRIAERAEGWDPQAPQTGHQSRAGAERLPTGSAPLRDER</sequence>
<evidence type="ECO:0000256" key="1">
    <source>
        <dbReference type="SAM" id="MobiDB-lite"/>
    </source>
</evidence>
<name>T0YCA4_9ZZZZ</name>
<feature type="region of interest" description="Disordered" evidence="1">
    <location>
        <begin position="67"/>
        <end position="99"/>
    </location>
</feature>
<accession>T0YCA4</accession>